<dbReference type="Pfam" id="PF00990">
    <property type="entry name" value="GGDEF"/>
    <property type="match status" value="1"/>
</dbReference>
<dbReference type="GO" id="GO:0052621">
    <property type="term" value="F:diguanylate cyclase activity"/>
    <property type="evidence" value="ECO:0007669"/>
    <property type="project" value="UniProtKB-EC"/>
</dbReference>
<sequence>MGTGGGMRVLIADDTIVTRMMVSSWVRDMGYEPILAQDGAEALEIAFRDGFDIAVIDWEMPRLTGMEVIRQLKEHPRTAYGHLILVTGRSDQNSLIQALDGGADDFIRKPLVPAELVARVRAGARIVELRNRIIRLAETDPLTGAANRRSFLERAEAAAADTERRQRSLSVLLLDIDHFKSVNDTRGHAGGDEALKRLVECCGMVLRPNDLLGRFGGEEFVVLLPETNAYVAVGIADRLRQAIEAMTVEHAPEPFRITASIGVSGVGADGIDAALRRADDALYAAKKAGRNRVELAR</sequence>
<evidence type="ECO:0000256" key="3">
    <source>
        <dbReference type="PROSITE-ProRule" id="PRU00169"/>
    </source>
</evidence>
<dbReference type="InterPro" id="IPR000160">
    <property type="entry name" value="GGDEF_dom"/>
</dbReference>
<proteinExistence type="predicted"/>
<comment type="caution">
    <text evidence="6">The sequence shown here is derived from an EMBL/GenBank/DDBJ whole genome shotgun (WGS) entry which is preliminary data.</text>
</comment>
<dbReference type="GO" id="GO:0005886">
    <property type="term" value="C:plasma membrane"/>
    <property type="evidence" value="ECO:0007669"/>
    <property type="project" value="TreeGrafter"/>
</dbReference>
<dbReference type="InterPro" id="IPR043128">
    <property type="entry name" value="Rev_trsase/Diguanyl_cyclase"/>
</dbReference>
<dbReference type="SMART" id="SM00267">
    <property type="entry name" value="GGDEF"/>
    <property type="match status" value="1"/>
</dbReference>
<evidence type="ECO:0000313" key="7">
    <source>
        <dbReference type="Proteomes" id="UP000280346"/>
    </source>
</evidence>
<dbReference type="Gene3D" id="3.40.50.2300">
    <property type="match status" value="1"/>
</dbReference>
<keyword evidence="3" id="KW-0597">Phosphoprotein</keyword>
<dbReference type="PROSITE" id="PS50110">
    <property type="entry name" value="RESPONSE_REGULATORY"/>
    <property type="match status" value="1"/>
</dbReference>
<dbReference type="SUPFAM" id="SSF52172">
    <property type="entry name" value="CheY-like"/>
    <property type="match status" value="1"/>
</dbReference>
<dbReference type="PANTHER" id="PTHR45138">
    <property type="entry name" value="REGULATORY COMPONENTS OF SENSORY TRANSDUCTION SYSTEM"/>
    <property type="match status" value="1"/>
</dbReference>
<evidence type="ECO:0000256" key="2">
    <source>
        <dbReference type="ARBA" id="ARBA00034247"/>
    </source>
</evidence>
<reference evidence="6 7" key="1">
    <citation type="submission" date="2018-12" db="EMBL/GenBank/DDBJ databases">
        <authorList>
            <person name="Yang Y."/>
        </authorList>
    </citation>
    <scope>NUCLEOTIDE SEQUENCE [LARGE SCALE GENOMIC DNA]</scope>
    <source>
        <strain evidence="6 7">GSF71</strain>
    </source>
</reference>
<feature type="modified residue" description="4-aspartylphosphate" evidence="3">
    <location>
        <position position="57"/>
    </location>
</feature>
<keyword evidence="7" id="KW-1185">Reference proteome</keyword>
<evidence type="ECO:0000259" key="5">
    <source>
        <dbReference type="PROSITE" id="PS50887"/>
    </source>
</evidence>
<dbReference type="EC" id="2.7.7.65" evidence="1"/>
<dbReference type="Proteomes" id="UP000280346">
    <property type="component" value="Unassembled WGS sequence"/>
</dbReference>
<gene>
    <name evidence="6" type="ORF">EJ913_18695</name>
</gene>
<name>A0A433J5X2_9PROT</name>
<dbReference type="CDD" id="cd01949">
    <property type="entry name" value="GGDEF"/>
    <property type="match status" value="1"/>
</dbReference>
<dbReference type="AlphaFoldDB" id="A0A433J5X2"/>
<accession>A0A433J5X2</accession>
<dbReference type="InterPro" id="IPR050469">
    <property type="entry name" value="Diguanylate_Cyclase"/>
</dbReference>
<dbReference type="Gene3D" id="3.30.70.270">
    <property type="match status" value="1"/>
</dbReference>
<dbReference type="InterPro" id="IPR029787">
    <property type="entry name" value="Nucleotide_cyclase"/>
</dbReference>
<dbReference type="NCBIfam" id="TIGR00254">
    <property type="entry name" value="GGDEF"/>
    <property type="match status" value="1"/>
</dbReference>
<feature type="domain" description="Response regulatory" evidence="4">
    <location>
        <begin position="8"/>
        <end position="124"/>
    </location>
</feature>
<organism evidence="6 7">
    <name type="scientific">Azospirillum doebereinerae</name>
    <dbReference type="NCBI Taxonomy" id="92933"/>
    <lineage>
        <taxon>Bacteria</taxon>
        <taxon>Pseudomonadati</taxon>
        <taxon>Pseudomonadota</taxon>
        <taxon>Alphaproteobacteria</taxon>
        <taxon>Rhodospirillales</taxon>
        <taxon>Azospirillaceae</taxon>
        <taxon>Azospirillum</taxon>
    </lineage>
</organism>
<dbReference type="InterPro" id="IPR011006">
    <property type="entry name" value="CheY-like_superfamily"/>
</dbReference>
<dbReference type="SMART" id="SM00448">
    <property type="entry name" value="REC"/>
    <property type="match status" value="1"/>
</dbReference>
<evidence type="ECO:0000256" key="1">
    <source>
        <dbReference type="ARBA" id="ARBA00012528"/>
    </source>
</evidence>
<dbReference type="GO" id="GO:0000160">
    <property type="term" value="P:phosphorelay signal transduction system"/>
    <property type="evidence" value="ECO:0007669"/>
    <property type="project" value="InterPro"/>
</dbReference>
<dbReference type="GO" id="GO:1902201">
    <property type="term" value="P:negative regulation of bacterial-type flagellum-dependent cell motility"/>
    <property type="evidence" value="ECO:0007669"/>
    <property type="project" value="TreeGrafter"/>
</dbReference>
<evidence type="ECO:0000259" key="4">
    <source>
        <dbReference type="PROSITE" id="PS50110"/>
    </source>
</evidence>
<dbReference type="InterPro" id="IPR001789">
    <property type="entry name" value="Sig_transdc_resp-reg_receiver"/>
</dbReference>
<dbReference type="PROSITE" id="PS50887">
    <property type="entry name" value="GGDEF"/>
    <property type="match status" value="1"/>
</dbReference>
<dbReference type="Pfam" id="PF00072">
    <property type="entry name" value="Response_reg"/>
    <property type="match status" value="1"/>
</dbReference>
<feature type="domain" description="GGDEF" evidence="5">
    <location>
        <begin position="167"/>
        <end position="297"/>
    </location>
</feature>
<dbReference type="EMBL" id="RZIJ01000015">
    <property type="protein sequence ID" value="RUQ68138.1"/>
    <property type="molecule type" value="Genomic_DNA"/>
</dbReference>
<dbReference type="SUPFAM" id="SSF55073">
    <property type="entry name" value="Nucleotide cyclase"/>
    <property type="match status" value="1"/>
</dbReference>
<dbReference type="OrthoDB" id="9812260at2"/>
<protein>
    <recommendedName>
        <fullName evidence="1">diguanylate cyclase</fullName>
        <ecNumber evidence="1">2.7.7.65</ecNumber>
    </recommendedName>
</protein>
<evidence type="ECO:0000313" key="6">
    <source>
        <dbReference type="EMBL" id="RUQ68138.1"/>
    </source>
</evidence>
<dbReference type="FunFam" id="3.30.70.270:FF:000001">
    <property type="entry name" value="Diguanylate cyclase domain protein"/>
    <property type="match status" value="1"/>
</dbReference>
<dbReference type="GO" id="GO:0043709">
    <property type="term" value="P:cell adhesion involved in single-species biofilm formation"/>
    <property type="evidence" value="ECO:0007669"/>
    <property type="project" value="TreeGrafter"/>
</dbReference>
<dbReference type="PANTHER" id="PTHR45138:SF9">
    <property type="entry name" value="DIGUANYLATE CYCLASE DGCM-RELATED"/>
    <property type="match status" value="1"/>
</dbReference>
<comment type="catalytic activity">
    <reaction evidence="2">
        <text>2 GTP = 3',3'-c-di-GMP + 2 diphosphate</text>
        <dbReference type="Rhea" id="RHEA:24898"/>
        <dbReference type="ChEBI" id="CHEBI:33019"/>
        <dbReference type="ChEBI" id="CHEBI:37565"/>
        <dbReference type="ChEBI" id="CHEBI:58805"/>
        <dbReference type="EC" id="2.7.7.65"/>
    </reaction>
</comment>